<dbReference type="STRING" id="1423754.FC39_GL000238"/>
<evidence type="ECO:0000313" key="3">
    <source>
        <dbReference type="Proteomes" id="UP000051223"/>
    </source>
</evidence>
<feature type="transmembrane region" description="Helical" evidence="1">
    <location>
        <begin position="60"/>
        <end position="80"/>
    </location>
</feature>
<feature type="transmembrane region" description="Helical" evidence="1">
    <location>
        <begin position="35"/>
        <end position="54"/>
    </location>
</feature>
<dbReference type="eggNOG" id="ENOG50303JM">
    <property type="taxonomic scope" value="Bacteria"/>
</dbReference>
<name>A0A0R1YN63_9LACO</name>
<keyword evidence="1" id="KW-1133">Transmembrane helix</keyword>
<feature type="transmembrane region" description="Helical" evidence="1">
    <location>
        <begin position="6"/>
        <end position="23"/>
    </location>
</feature>
<dbReference type="AlphaFoldDB" id="A0A0R1YN63"/>
<keyword evidence="1" id="KW-0472">Membrane</keyword>
<protein>
    <submittedName>
        <fullName evidence="2">Uncharacterized protein</fullName>
    </submittedName>
</protein>
<dbReference type="OrthoDB" id="2303391at2"/>
<dbReference type="Proteomes" id="UP000051223">
    <property type="component" value="Unassembled WGS sequence"/>
</dbReference>
<gene>
    <name evidence="2" type="ORF">FC39_GL000238</name>
</gene>
<organism evidence="2 3">
    <name type="scientific">Lactobacillus hamsteri DSM 5661 = JCM 6256</name>
    <dbReference type="NCBI Taxonomy" id="1423754"/>
    <lineage>
        <taxon>Bacteria</taxon>
        <taxon>Bacillati</taxon>
        <taxon>Bacillota</taxon>
        <taxon>Bacilli</taxon>
        <taxon>Lactobacillales</taxon>
        <taxon>Lactobacillaceae</taxon>
        <taxon>Lactobacillus</taxon>
    </lineage>
</organism>
<evidence type="ECO:0000313" key="2">
    <source>
        <dbReference type="EMBL" id="KRM40636.1"/>
    </source>
</evidence>
<keyword evidence="3" id="KW-1185">Reference proteome</keyword>
<keyword evidence="1" id="KW-0812">Transmembrane</keyword>
<sequence length="160" mass="18675">MQDSFYSIINILLLVYACYSWYWQAKLELRGKYRISILIWTLIIIWLGFSWNYFEKSDTGINIFLALLLLISIIDGYTGFASKRIVVSGYFKRTVSYSEVESLLLLKINGLKKPTVACIMGTSKGRQYYLRFNADVNQVLGVLKQHMDHNIRVEVRELQK</sequence>
<dbReference type="EMBL" id="AZGI01000013">
    <property type="protein sequence ID" value="KRM40636.1"/>
    <property type="molecule type" value="Genomic_DNA"/>
</dbReference>
<comment type="caution">
    <text evidence="2">The sequence shown here is derived from an EMBL/GenBank/DDBJ whole genome shotgun (WGS) entry which is preliminary data.</text>
</comment>
<dbReference type="PATRIC" id="fig|1423754.3.peg.249"/>
<reference evidence="2 3" key="1">
    <citation type="journal article" date="2015" name="Genome Announc.">
        <title>Expanding the biotechnology potential of lactobacilli through comparative genomics of 213 strains and associated genera.</title>
        <authorList>
            <person name="Sun Z."/>
            <person name="Harris H.M."/>
            <person name="McCann A."/>
            <person name="Guo C."/>
            <person name="Argimon S."/>
            <person name="Zhang W."/>
            <person name="Yang X."/>
            <person name="Jeffery I.B."/>
            <person name="Cooney J.C."/>
            <person name="Kagawa T.F."/>
            <person name="Liu W."/>
            <person name="Song Y."/>
            <person name="Salvetti E."/>
            <person name="Wrobel A."/>
            <person name="Rasinkangas P."/>
            <person name="Parkhill J."/>
            <person name="Rea M.C."/>
            <person name="O'Sullivan O."/>
            <person name="Ritari J."/>
            <person name="Douillard F.P."/>
            <person name="Paul Ross R."/>
            <person name="Yang R."/>
            <person name="Briner A.E."/>
            <person name="Felis G.E."/>
            <person name="de Vos W.M."/>
            <person name="Barrangou R."/>
            <person name="Klaenhammer T.R."/>
            <person name="Caufield P.W."/>
            <person name="Cui Y."/>
            <person name="Zhang H."/>
            <person name="O'Toole P.W."/>
        </authorList>
    </citation>
    <scope>NUCLEOTIDE SEQUENCE [LARGE SCALE GENOMIC DNA]</scope>
    <source>
        <strain evidence="2 3">DSM 5661</strain>
    </source>
</reference>
<evidence type="ECO:0000256" key="1">
    <source>
        <dbReference type="SAM" id="Phobius"/>
    </source>
</evidence>
<proteinExistence type="predicted"/>
<accession>A0A0R1YN63</accession>